<dbReference type="PANTHER" id="PTHR24078:SF553">
    <property type="entry name" value="DNAJ HOMOLOG SUBFAMILY B MEMBER 5"/>
    <property type="match status" value="1"/>
</dbReference>
<dbReference type="GO" id="GO:0008270">
    <property type="term" value="F:zinc ion binding"/>
    <property type="evidence" value="ECO:0007669"/>
    <property type="project" value="UniProtKB-KW"/>
</dbReference>
<dbReference type="Pfam" id="PF01556">
    <property type="entry name" value="DnaJ_C"/>
    <property type="match status" value="1"/>
</dbReference>
<dbReference type="PANTHER" id="PTHR24078">
    <property type="entry name" value="DNAJ HOMOLOG SUBFAMILY C MEMBER"/>
    <property type="match status" value="1"/>
</dbReference>
<dbReference type="AlphaFoldDB" id="A0A9E2KZP1"/>
<proteinExistence type="predicted"/>
<reference evidence="7" key="2">
    <citation type="submission" date="2021-04" db="EMBL/GenBank/DDBJ databases">
        <authorList>
            <person name="Gilroy R."/>
        </authorList>
    </citation>
    <scope>NUCLEOTIDE SEQUENCE</scope>
    <source>
        <strain evidence="7">Gambia15-2214</strain>
    </source>
</reference>
<evidence type="ECO:0000313" key="8">
    <source>
        <dbReference type="Proteomes" id="UP000823914"/>
    </source>
</evidence>
<reference evidence="7" key="1">
    <citation type="journal article" date="2021" name="PeerJ">
        <title>Extensive microbial diversity within the chicken gut microbiome revealed by metagenomics and culture.</title>
        <authorList>
            <person name="Gilroy R."/>
            <person name="Ravi A."/>
            <person name="Getino M."/>
            <person name="Pursley I."/>
            <person name="Horton D.L."/>
            <person name="Alikhan N.F."/>
            <person name="Baker D."/>
            <person name="Gharbi K."/>
            <person name="Hall N."/>
            <person name="Watson M."/>
            <person name="Adriaenssens E.M."/>
            <person name="Foster-Nyarko E."/>
            <person name="Jarju S."/>
            <person name="Secka A."/>
            <person name="Antonio M."/>
            <person name="Oren A."/>
            <person name="Chaudhuri R.R."/>
            <person name="La Ragione R."/>
            <person name="Hildebrand F."/>
            <person name="Pallen M.J."/>
        </authorList>
    </citation>
    <scope>NUCLEOTIDE SEQUENCE</scope>
    <source>
        <strain evidence="7">Gambia15-2214</strain>
    </source>
</reference>
<dbReference type="Proteomes" id="UP000823914">
    <property type="component" value="Unassembled WGS sequence"/>
</dbReference>
<evidence type="ECO:0000259" key="6">
    <source>
        <dbReference type="Pfam" id="PF01556"/>
    </source>
</evidence>
<accession>A0A9E2KZP1</accession>
<feature type="non-terminal residue" evidence="7">
    <location>
        <position position="1"/>
    </location>
</feature>
<keyword evidence="3" id="KW-0863">Zinc-finger</keyword>
<evidence type="ECO:0000256" key="5">
    <source>
        <dbReference type="ARBA" id="ARBA00023186"/>
    </source>
</evidence>
<feature type="domain" description="Chaperone DnaJ C-terminal" evidence="6">
    <location>
        <begin position="2"/>
        <end position="83"/>
    </location>
</feature>
<dbReference type="GO" id="GO:0051087">
    <property type="term" value="F:protein-folding chaperone binding"/>
    <property type="evidence" value="ECO:0007669"/>
    <property type="project" value="TreeGrafter"/>
</dbReference>
<evidence type="ECO:0000256" key="4">
    <source>
        <dbReference type="ARBA" id="ARBA00022833"/>
    </source>
</evidence>
<keyword evidence="2" id="KW-0677">Repeat</keyword>
<evidence type="ECO:0000313" key="7">
    <source>
        <dbReference type="EMBL" id="MBU3848980.1"/>
    </source>
</evidence>
<protein>
    <submittedName>
        <fullName evidence="7">Molecular chaperone DnaJ</fullName>
    </submittedName>
</protein>
<name>A0A9E2KZP1_9SPIR</name>
<evidence type="ECO:0000256" key="1">
    <source>
        <dbReference type="ARBA" id="ARBA00022723"/>
    </source>
</evidence>
<dbReference type="InterPro" id="IPR008971">
    <property type="entry name" value="HSP40/DnaJ_pept-bd"/>
</dbReference>
<dbReference type="GO" id="GO:0006457">
    <property type="term" value="P:protein folding"/>
    <property type="evidence" value="ECO:0007669"/>
    <property type="project" value="InterPro"/>
</dbReference>
<evidence type="ECO:0000256" key="3">
    <source>
        <dbReference type="ARBA" id="ARBA00022771"/>
    </source>
</evidence>
<organism evidence="7 8">
    <name type="scientific">Candidatus Treponema excrementipullorum</name>
    <dbReference type="NCBI Taxonomy" id="2838768"/>
    <lineage>
        <taxon>Bacteria</taxon>
        <taxon>Pseudomonadati</taxon>
        <taxon>Spirochaetota</taxon>
        <taxon>Spirochaetia</taxon>
        <taxon>Spirochaetales</taxon>
        <taxon>Treponemataceae</taxon>
        <taxon>Treponema</taxon>
    </lineage>
</organism>
<dbReference type="GO" id="GO:0051082">
    <property type="term" value="F:unfolded protein binding"/>
    <property type="evidence" value="ECO:0007669"/>
    <property type="project" value="InterPro"/>
</dbReference>
<dbReference type="GO" id="GO:0005829">
    <property type="term" value="C:cytosol"/>
    <property type="evidence" value="ECO:0007669"/>
    <property type="project" value="TreeGrafter"/>
</dbReference>
<dbReference type="CDD" id="cd10747">
    <property type="entry name" value="DnaJ_C"/>
    <property type="match status" value="1"/>
</dbReference>
<evidence type="ECO:0000256" key="2">
    <source>
        <dbReference type="ARBA" id="ARBA00022737"/>
    </source>
</evidence>
<dbReference type="SUPFAM" id="SSF49493">
    <property type="entry name" value="HSP40/DnaJ peptide-binding domain"/>
    <property type="match status" value="1"/>
</dbReference>
<gene>
    <name evidence="7" type="ORF">IAA16_00265</name>
</gene>
<dbReference type="InterPro" id="IPR051339">
    <property type="entry name" value="DnaJ_subfamily_B"/>
</dbReference>
<dbReference type="FunFam" id="2.60.260.20:FF:000005">
    <property type="entry name" value="Chaperone protein dnaJ 1, mitochondrial"/>
    <property type="match status" value="1"/>
</dbReference>
<keyword evidence="5" id="KW-0143">Chaperone</keyword>
<dbReference type="EMBL" id="JAHLFV010000006">
    <property type="protein sequence ID" value="MBU3848980.1"/>
    <property type="molecule type" value="Genomic_DNA"/>
</dbReference>
<dbReference type="InterPro" id="IPR002939">
    <property type="entry name" value="DnaJ_C"/>
</dbReference>
<comment type="caution">
    <text evidence="7">The sequence shown here is derived from an EMBL/GenBank/DDBJ whole genome shotgun (WGS) entry which is preliminary data.</text>
</comment>
<keyword evidence="1" id="KW-0479">Metal-binding</keyword>
<dbReference type="Gene3D" id="2.60.260.20">
    <property type="entry name" value="Urease metallochaperone UreE, N-terminal domain"/>
    <property type="match status" value="1"/>
</dbReference>
<sequence>HVARHAYFERDGNDLYCAIRISVSQAILGTDLYVATLDGKKIKMKIPAGTQHGKMLRIKDEGVPVTGTKRVGDMYIKVLIDVPAKLGSRQRELMEEFMKLEAPSDSPKPVSLSSLGS</sequence>
<keyword evidence="4" id="KW-0862">Zinc</keyword>